<evidence type="ECO:0000313" key="2">
    <source>
        <dbReference type="EnsemblMetazoa" id="GPPI025964-PA"/>
    </source>
</evidence>
<dbReference type="EMBL" id="JXJN01012091">
    <property type="status" value="NOT_ANNOTATED_CDS"/>
    <property type="molecule type" value="Genomic_DNA"/>
</dbReference>
<name>A0A1B0BCS7_9MUSC</name>
<keyword evidence="1" id="KW-0472">Membrane</keyword>
<dbReference type="AlphaFoldDB" id="A0A1B0BCS7"/>
<evidence type="ECO:0000313" key="3">
    <source>
        <dbReference type="Proteomes" id="UP000092460"/>
    </source>
</evidence>
<protein>
    <submittedName>
        <fullName evidence="2">Uncharacterized protein</fullName>
    </submittedName>
</protein>
<dbReference type="VEuPathDB" id="VectorBase:GPPI025964"/>
<feature type="transmembrane region" description="Helical" evidence="1">
    <location>
        <begin position="40"/>
        <end position="62"/>
    </location>
</feature>
<keyword evidence="1" id="KW-1133">Transmembrane helix</keyword>
<proteinExistence type="predicted"/>
<sequence length="72" mass="8050">MILTAGLIGGNCSIKRRQILKVTPPTTVINDKRYNFCTCVYVYMVSIATLLSWYSLATVITIRHIISSLLSL</sequence>
<reference evidence="3" key="1">
    <citation type="submission" date="2015-01" db="EMBL/GenBank/DDBJ databases">
        <authorList>
            <person name="Aksoy S."/>
            <person name="Warren W."/>
            <person name="Wilson R.K."/>
        </authorList>
    </citation>
    <scope>NUCLEOTIDE SEQUENCE [LARGE SCALE GENOMIC DNA]</scope>
    <source>
        <strain evidence="3">IAEA</strain>
    </source>
</reference>
<accession>A0A1B0BCS7</accession>
<dbReference type="EnsemblMetazoa" id="GPPI025964-RA">
    <property type="protein sequence ID" value="GPPI025964-PA"/>
    <property type="gene ID" value="GPPI025964"/>
</dbReference>
<evidence type="ECO:0000256" key="1">
    <source>
        <dbReference type="SAM" id="Phobius"/>
    </source>
</evidence>
<organism evidence="2 3">
    <name type="scientific">Glossina palpalis gambiensis</name>
    <dbReference type="NCBI Taxonomy" id="67801"/>
    <lineage>
        <taxon>Eukaryota</taxon>
        <taxon>Metazoa</taxon>
        <taxon>Ecdysozoa</taxon>
        <taxon>Arthropoda</taxon>
        <taxon>Hexapoda</taxon>
        <taxon>Insecta</taxon>
        <taxon>Pterygota</taxon>
        <taxon>Neoptera</taxon>
        <taxon>Endopterygota</taxon>
        <taxon>Diptera</taxon>
        <taxon>Brachycera</taxon>
        <taxon>Muscomorpha</taxon>
        <taxon>Hippoboscoidea</taxon>
        <taxon>Glossinidae</taxon>
        <taxon>Glossina</taxon>
    </lineage>
</organism>
<keyword evidence="3" id="KW-1185">Reference proteome</keyword>
<reference evidence="2" key="2">
    <citation type="submission" date="2020-05" db="UniProtKB">
        <authorList>
            <consortium name="EnsemblMetazoa"/>
        </authorList>
    </citation>
    <scope>IDENTIFICATION</scope>
    <source>
        <strain evidence="2">IAEA</strain>
    </source>
</reference>
<dbReference type="Proteomes" id="UP000092460">
    <property type="component" value="Unassembled WGS sequence"/>
</dbReference>
<keyword evidence="1" id="KW-0812">Transmembrane</keyword>